<feature type="domain" description="Methionyl-tRNA synthetase anticodon-binding" evidence="11">
    <location>
        <begin position="381"/>
        <end position="512"/>
    </location>
</feature>
<dbReference type="InterPro" id="IPR033911">
    <property type="entry name" value="MetRS_core"/>
</dbReference>
<dbReference type="SUPFAM" id="SSF47323">
    <property type="entry name" value="Anticodon-binding domain of a subclass of class I aminoacyl-tRNA synthetases"/>
    <property type="match status" value="1"/>
</dbReference>
<dbReference type="STRING" id="48936.NJ75_01212"/>
<comment type="caution">
    <text evidence="12">The sequence shown here is derived from an EMBL/GenBank/DDBJ whole genome shotgun (WGS) entry which is preliminary data.</text>
</comment>
<dbReference type="RefSeq" id="WP_039332342.1">
    <property type="nucleotide sequence ID" value="NZ_JRVC01000004.1"/>
</dbReference>
<dbReference type="InterPro" id="IPR014729">
    <property type="entry name" value="Rossmann-like_a/b/a_fold"/>
</dbReference>
<dbReference type="Pfam" id="PF19303">
    <property type="entry name" value="Anticodon_3"/>
    <property type="match status" value="1"/>
</dbReference>
<dbReference type="InterPro" id="IPR015413">
    <property type="entry name" value="Methionyl/Leucyl_tRNA_Synth"/>
</dbReference>
<dbReference type="PATRIC" id="fig|48936.3.peg.1215"/>
<evidence type="ECO:0000256" key="9">
    <source>
        <dbReference type="HAMAP-Rule" id="MF_01228"/>
    </source>
</evidence>
<dbReference type="PRINTS" id="PR01041">
    <property type="entry name" value="TRNASYNTHMET"/>
</dbReference>
<name>A0A0B8ZQR7_9SPHN</name>
<keyword evidence="13" id="KW-1185">Reference proteome</keyword>
<accession>A0A0B8ZQR7</accession>
<dbReference type="PROSITE" id="PS00178">
    <property type="entry name" value="AA_TRNA_LIGASE_I"/>
    <property type="match status" value="1"/>
</dbReference>
<keyword evidence="3 9" id="KW-0963">Cytoplasm</keyword>
<dbReference type="EMBL" id="JRVC01000004">
    <property type="protein sequence ID" value="KHS48534.1"/>
    <property type="molecule type" value="Genomic_DNA"/>
</dbReference>
<evidence type="ECO:0000256" key="4">
    <source>
        <dbReference type="ARBA" id="ARBA00022598"/>
    </source>
</evidence>
<dbReference type="Proteomes" id="UP000031338">
    <property type="component" value="Unassembled WGS sequence"/>
</dbReference>
<dbReference type="SUPFAM" id="SSF52374">
    <property type="entry name" value="Nucleotidylyl transferase"/>
    <property type="match status" value="1"/>
</dbReference>
<comment type="subcellular location">
    <subcellularLocation>
        <location evidence="2 9">Cytoplasm</location>
    </subcellularLocation>
</comment>
<dbReference type="Gene3D" id="2.170.220.10">
    <property type="match status" value="1"/>
</dbReference>
<dbReference type="InterPro" id="IPR001412">
    <property type="entry name" value="aa-tRNA-synth_I_CS"/>
</dbReference>
<dbReference type="CDD" id="cd07957">
    <property type="entry name" value="Anticodon_Ia_Met"/>
    <property type="match status" value="1"/>
</dbReference>
<protein>
    <recommendedName>
        <fullName evidence="9">Methionine--tRNA ligase</fullName>
        <ecNumber evidence="9">6.1.1.10</ecNumber>
    </recommendedName>
    <alternativeName>
        <fullName evidence="9">Methionyl-tRNA synthetase</fullName>
        <shortName evidence="9">MetRS</shortName>
    </alternativeName>
</protein>
<evidence type="ECO:0000259" key="10">
    <source>
        <dbReference type="Pfam" id="PF09334"/>
    </source>
</evidence>
<dbReference type="NCBIfam" id="TIGR00398">
    <property type="entry name" value="metG"/>
    <property type="match status" value="1"/>
</dbReference>
<dbReference type="PANTHER" id="PTHR43326">
    <property type="entry name" value="METHIONYL-TRNA SYNTHETASE"/>
    <property type="match status" value="1"/>
</dbReference>
<dbReference type="HAMAP" id="MF_01228">
    <property type="entry name" value="Met_tRNA_synth_type2"/>
    <property type="match status" value="1"/>
</dbReference>
<dbReference type="GO" id="GO:0005524">
    <property type="term" value="F:ATP binding"/>
    <property type="evidence" value="ECO:0007669"/>
    <property type="project" value="UniProtKB-UniRule"/>
</dbReference>
<evidence type="ECO:0000256" key="3">
    <source>
        <dbReference type="ARBA" id="ARBA00022490"/>
    </source>
</evidence>
<dbReference type="InterPro" id="IPR023457">
    <property type="entry name" value="Met-tRNA_synth_2"/>
</dbReference>
<comment type="function">
    <text evidence="1 9">Is required not only for elongation of protein synthesis but also for the initiation of all mRNA translation through initiator tRNA(fMet) aminoacylation.</text>
</comment>
<feature type="short sequence motif" description="'HIGH' region" evidence="9">
    <location>
        <begin position="12"/>
        <end position="22"/>
    </location>
</feature>
<dbReference type="PANTHER" id="PTHR43326:SF1">
    <property type="entry name" value="METHIONINE--TRNA LIGASE, MITOCHONDRIAL"/>
    <property type="match status" value="1"/>
</dbReference>
<dbReference type="Pfam" id="PF09334">
    <property type="entry name" value="tRNA-synt_1g"/>
    <property type="match status" value="1"/>
</dbReference>
<dbReference type="CDD" id="cd00814">
    <property type="entry name" value="MetRS_core"/>
    <property type="match status" value="1"/>
</dbReference>
<evidence type="ECO:0000256" key="2">
    <source>
        <dbReference type="ARBA" id="ARBA00004496"/>
    </source>
</evidence>
<feature type="domain" description="Methionyl/Leucyl tRNA synthetase" evidence="10">
    <location>
        <begin position="6"/>
        <end position="363"/>
    </location>
</feature>
<dbReference type="NCBIfam" id="NF008900">
    <property type="entry name" value="PRK12267.1"/>
    <property type="match status" value="1"/>
</dbReference>
<keyword evidence="4 9" id="KW-0436">Ligase</keyword>
<dbReference type="InterPro" id="IPR014758">
    <property type="entry name" value="Met-tRNA_synth"/>
</dbReference>
<gene>
    <name evidence="9" type="primary">metG</name>
    <name evidence="12" type="ORF">NJ75_01212</name>
</gene>
<proteinExistence type="inferred from homology"/>
<dbReference type="EC" id="6.1.1.10" evidence="9"/>
<dbReference type="GO" id="GO:0006431">
    <property type="term" value="P:methionyl-tRNA aminoacylation"/>
    <property type="evidence" value="ECO:0007669"/>
    <property type="project" value="UniProtKB-UniRule"/>
</dbReference>
<dbReference type="InterPro" id="IPR009080">
    <property type="entry name" value="tRNAsynth_Ia_anticodon-bd"/>
</dbReference>
<dbReference type="InterPro" id="IPR041872">
    <property type="entry name" value="Anticodon_Met"/>
</dbReference>
<reference evidence="12 13" key="1">
    <citation type="submission" date="2014-10" db="EMBL/GenBank/DDBJ databases">
        <title>Draft genome sequence of Novosphingobium subterraneum DSM 12447.</title>
        <authorList>
            <person name="Gan H.M."/>
            <person name="Gan H.Y."/>
            <person name="Savka M.A."/>
        </authorList>
    </citation>
    <scope>NUCLEOTIDE SEQUENCE [LARGE SCALE GENOMIC DNA]</scope>
    <source>
        <strain evidence="12 13">DSM 12447</strain>
    </source>
</reference>
<keyword evidence="8 9" id="KW-0030">Aminoacyl-tRNA synthetase</keyword>
<comment type="caution">
    <text evidence="9">Lacks conserved residue(s) required for the propagation of feature annotation.</text>
</comment>
<evidence type="ECO:0000256" key="6">
    <source>
        <dbReference type="ARBA" id="ARBA00022840"/>
    </source>
</evidence>
<comment type="catalytic activity">
    <reaction evidence="9">
        <text>tRNA(Met) + L-methionine + ATP = L-methionyl-tRNA(Met) + AMP + diphosphate</text>
        <dbReference type="Rhea" id="RHEA:13481"/>
        <dbReference type="Rhea" id="RHEA-COMP:9667"/>
        <dbReference type="Rhea" id="RHEA-COMP:9698"/>
        <dbReference type="ChEBI" id="CHEBI:30616"/>
        <dbReference type="ChEBI" id="CHEBI:33019"/>
        <dbReference type="ChEBI" id="CHEBI:57844"/>
        <dbReference type="ChEBI" id="CHEBI:78442"/>
        <dbReference type="ChEBI" id="CHEBI:78530"/>
        <dbReference type="ChEBI" id="CHEBI:456215"/>
        <dbReference type="EC" id="6.1.1.10"/>
    </reaction>
</comment>
<dbReference type="FunFam" id="2.170.220.10:FF:000002">
    <property type="entry name" value="Methionine--tRNA ligase"/>
    <property type="match status" value="1"/>
</dbReference>
<organism evidence="12 13">
    <name type="scientific">Novosphingobium subterraneum</name>
    <dbReference type="NCBI Taxonomy" id="48936"/>
    <lineage>
        <taxon>Bacteria</taxon>
        <taxon>Pseudomonadati</taxon>
        <taxon>Pseudomonadota</taxon>
        <taxon>Alphaproteobacteria</taxon>
        <taxon>Sphingomonadales</taxon>
        <taxon>Sphingomonadaceae</taxon>
        <taxon>Novosphingobium</taxon>
    </lineage>
</organism>
<evidence type="ECO:0000313" key="12">
    <source>
        <dbReference type="EMBL" id="KHS48534.1"/>
    </source>
</evidence>
<sequence>MGEPFYITTAISYPNGKPHIGHAYEAIAADVIARFQRAMGRDVRFQTGTDEHGLKMAQKARELGITPRELSDEMSSYFIKMCDELNVSYDVFIRTTEERHHASTQELWRRMEASGDLYLDRYEGWYSVRDEAFYDESELVAGEGGEKLSPQGTPVEWTVEVSWFFRLSKYAEPLLKLYNENPQFIQPDSRRNEVMRFVEGGLRDLSVSRTSFDWGVKVPGSDGHVMYVWVDALTNYVTGLGFPDESGDFARYWPANLHLIGKDIVRFHTVYWPAFLMSANIALPKQVFGHGFLLNRGQKESKSLGNVTDPLELAERFGVDPLRYFLMREVAFGQDGSYSPEAIVTRCNAELANSYGNLVQRTLSMIFKNMDGTLEKFASSEADDALLATVFTACRDELPREFEALNFSAGIDAWMRAVFACNAYVDEQAPWALRKTDPERMKAVLLTLFMAIRDLTIAIAPVVPAAAAKVLDQLGVPGDARTFAALTDADWYLARVATGEKLAQPVPAFPRLEMPEEPASA</sequence>
<evidence type="ECO:0000256" key="7">
    <source>
        <dbReference type="ARBA" id="ARBA00022917"/>
    </source>
</evidence>
<keyword evidence="6 9" id="KW-0067">ATP-binding</keyword>
<keyword evidence="5 9" id="KW-0547">Nucleotide-binding</keyword>
<dbReference type="GO" id="GO:0004825">
    <property type="term" value="F:methionine-tRNA ligase activity"/>
    <property type="evidence" value="ECO:0007669"/>
    <property type="project" value="UniProtKB-UniRule"/>
</dbReference>
<dbReference type="AlphaFoldDB" id="A0A0B8ZQR7"/>
<dbReference type="Gene3D" id="3.40.50.620">
    <property type="entry name" value="HUPs"/>
    <property type="match status" value="1"/>
</dbReference>
<evidence type="ECO:0000256" key="1">
    <source>
        <dbReference type="ARBA" id="ARBA00003314"/>
    </source>
</evidence>
<evidence type="ECO:0000256" key="8">
    <source>
        <dbReference type="ARBA" id="ARBA00023146"/>
    </source>
</evidence>
<evidence type="ECO:0000313" key="13">
    <source>
        <dbReference type="Proteomes" id="UP000031338"/>
    </source>
</evidence>
<evidence type="ECO:0000259" key="11">
    <source>
        <dbReference type="Pfam" id="PF19303"/>
    </source>
</evidence>
<comment type="subunit">
    <text evidence="9">Monomer.</text>
</comment>
<comment type="similarity">
    <text evidence="9">Belongs to the class-I aminoacyl-tRNA synthetase family. MetG type 2B subfamily.</text>
</comment>
<keyword evidence="7 9" id="KW-0648">Protein biosynthesis</keyword>
<evidence type="ECO:0000256" key="5">
    <source>
        <dbReference type="ARBA" id="ARBA00022741"/>
    </source>
</evidence>
<dbReference type="GO" id="GO:0005737">
    <property type="term" value="C:cytoplasm"/>
    <property type="evidence" value="ECO:0007669"/>
    <property type="project" value="UniProtKB-SubCell"/>
</dbReference>
<dbReference type="Gene3D" id="1.10.730.10">
    <property type="entry name" value="Isoleucyl-tRNA Synthetase, Domain 1"/>
    <property type="match status" value="1"/>
</dbReference>